<organism evidence="2 3">
    <name type="scientific">Alkalimarinus sediminis</name>
    <dbReference type="NCBI Taxonomy" id="1632866"/>
    <lineage>
        <taxon>Bacteria</taxon>
        <taxon>Pseudomonadati</taxon>
        <taxon>Pseudomonadota</taxon>
        <taxon>Gammaproteobacteria</taxon>
        <taxon>Alteromonadales</taxon>
        <taxon>Alteromonadaceae</taxon>
        <taxon>Alkalimarinus</taxon>
    </lineage>
</organism>
<gene>
    <name evidence="2" type="ORF">NNL22_00685</name>
</gene>
<evidence type="ECO:0000313" key="3">
    <source>
        <dbReference type="Proteomes" id="UP001164472"/>
    </source>
</evidence>
<dbReference type="AlphaFoldDB" id="A0A9E8KQG2"/>
<keyword evidence="1" id="KW-1133">Transmembrane helix</keyword>
<feature type="transmembrane region" description="Helical" evidence="1">
    <location>
        <begin position="197"/>
        <end position="217"/>
    </location>
</feature>
<feature type="transmembrane region" description="Helical" evidence="1">
    <location>
        <begin position="229"/>
        <end position="248"/>
    </location>
</feature>
<name>A0A9E8KQG2_9ALTE</name>
<proteinExistence type="predicted"/>
<sequence length="249" mass="25425">MSLGLQAAFWGGISGLALLLGASVGYFIKLPHKVIASVMAFGAGVLISALSFELMDKAHHQGGVLPAVLGFAFGVILYSSANAFLSRYGAKHRKRSQLPGSHSAQGASVAIALGALIDGIPEAAAIGVSLLDGDGVALVTVCAIFLSNIPEGLSSSAGMRQSGKSVGYVFGLWFSIALVSSVSAWAGFSFLGQFGDIYIAFAIAVAAGAILVMIIQTMIPEAFEDIHNITGPIAAVGFLVAFSASKLFG</sequence>
<feature type="transmembrane region" description="Helical" evidence="1">
    <location>
        <begin position="166"/>
        <end position="191"/>
    </location>
</feature>
<reference evidence="2" key="1">
    <citation type="submission" date="2022-07" db="EMBL/GenBank/DDBJ databases">
        <title>Alkalimarinus sp. nov., isolated from gut of a Alitta virens.</title>
        <authorList>
            <person name="Yang A.I."/>
            <person name="Shin N.-R."/>
        </authorList>
    </citation>
    <scope>NUCLEOTIDE SEQUENCE</scope>
    <source>
        <strain evidence="2">FA028</strain>
    </source>
</reference>
<evidence type="ECO:0000313" key="2">
    <source>
        <dbReference type="EMBL" id="UZW75155.1"/>
    </source>
</evidence>
<dbReference type="KEGG" id="asem:NNL22_00685"/>
<feature type="transmembrane region" description="Helical" evidence="1">
    <location>
        <begin position="106"/>
        <end position="130"/>
    </location>
</feature>
<feature type="transmembrane region" description="Helical" evidence="1">
    <location>
        <begin position="34"/>
        <end position="52"/>
    </location>
</feature>
<dbReference type="RefSeq" id="WP_251811042.1">
    <property type="nucleotide sequence ID" value="NZ_CP101527.1"/>
</dbReference>
<dbReference type="Proteomes" id="UP001164472">
    <property type="component" value="Chromosome"/>
</dbReference>
<evidence type="ECO:0000256" key="1">
    <source>
        <dbReference type="SAM" id="Phobius"/>
    </source>
</evidence>
<accession>A0A9E8KQG2</accession>
<feature type="transmembrane region" description="Helical" evidence="1">
    <location>
        <begin position="6"/>
        <end position="27"/>
    </location>
</feature>
<keyword evidence="3" id="KW-1185">Reference proteome</keyword>
<protein>
    <submittedName>
        <fullName evidence="2">ZIP family zinc transporter</fullName>
    </submittedName>
</protein>
<feature type="transmembrane region" description="Helical" evidence="1">
    <location>
        <begin position="64"/>
        <end position="85"/>
    </location>
</feature>
<keyword evidence="1" id="KW-0472">Membrane</keyword>
<dbReference type="EMBL" id="CP101527">
    <property type="protein sequence ID" value="UZW75155.1"/>
    <property type="molecule type" value="Genomic_DNA"/>
</dbReference>
<keyword evidence="1" id="KW-0812">Transmembrane</keyword>